<reference evidence="3 4" key="1">
    <citation type="submission" date="2018-03" db="EMBL/GenBank/DDBJ databases">
        <title>Genomic Encyclopedia of Type Strains, Phase III (KMG-III): the genomes of soil and plant-associated and newly described type strains.</title>
        <authorList>
            <person name="Whitman W."/>
        </authorList>
    </citation>
    <scope>NUCLEOTIDE SEQUENCE [LARGE SCALE GENOMIC DNA]</scope>
    <source>
        <strain evidence="3 4">CGMCC 1.9313</strain>
    </source>
</reference>
<sequence length="104" mass="10850">MKTKIVLTAATSLALALGISASGNHVHTDYRNKDLILQDTVDDEKTDADSLPIPAPGVAPGKVDSTPFPQDTPRPVDPTPSPRPADPPVPQPVKPQSAKTTPAP</sequence>
<gene>
    <name evidence="3" type="ORF">B0I27_105312</name>
</gene>
<comment type="caution">
    <text evidence="3">The sequence shown here is derived from an EMBL/GenBank/DDBJ whole genome shotgun (WGS) entry which is preliminary data.</text>
</comment>
<evidence type="ECO:0000313" key="4">
    <source>
        <dbReference type="Proteomes" id="UP000238034"/>
    </source>
</evidence>
<dbReference type="RefSeq" id="WP_106293240.1">
    <property type="nucleotide sequence ID" value="NZ_PVTH01000005.1"/>
</dbReference>
<accession>A0A2T0U4M6</accession>
<protein>
    <submittedName>
        <fullName evidence="3">Uncharacterized protein</fullName>
    </submittedName>
</protein>
<feature type="compositionally biased region" description="Pro residues" evidence="1">
    <location>
        <begin position="70"/>
        <end position="93"/>
    </location>
</feature>
<organism evidence="3 4">
    <name type="scientific">Arcticibacter pallidicorallinus</name>
    <dbReference type="NCBI Taxonomy" id="1259464"/>
    <lineage>
        <taxon>Bacteria</taxon>
        <taxon>Pseudomonadati</taxon>
        <taxon>Bacteroidota</taxon>
        <taxon>Sphingobacteriia</taxon>
        <taxon>Sphingobacteriales</taxon>
        <taxon>Sphingobacteriaceae</taxon>
        <taxon>Arcticibacter</taxon>
    </lineage>
</organism>
<dbReference type="EMBL" id="PVTH01000005">
    <property type="protein sequence ID" value="PRY52842.1"/>
    <property type="molecule type" value="Genomic_DNA"/>
</dbReference>
<feature type="chain" id="PRO_5015686041" evidence="2">
    <location>
        <begin position="22"/>
        <end position="104"/>
    </location>
</feature>
<keyword evidence="4" id="KW-1185">Reference proteome</keyword>
<keyword evidence="2" id="KW-0732">Signal</keyword>
<dbReference type="Proteomes" id="UP000238034">
    <property type="component" value="Unassembled WGS sequence"/>
</dbReference>
<evidence type="ECO:0000313" key="3">
    <source>
        <dbReference type="EMBL" id="PRY52842.1"/>
    </source>
</evidence>
<evidence type="ECO:0000256" key="2">
    <source>
        <dbReference type="SAM" id="SignalP"/>
    </source>
</evidence>
<feature type="signal peptide" evidence="2">
    <location>
        <begin position="1"/>
        <end position="21"/>
    </location>
</feature>
<feature type="compositionally biased region" description="Low complexity" evidence="1">
    <location>
        <begin position="94"/>
        <end position="104"/>
    </location>
</feature>
<proteinExistence type="predicted"/>
<evidence type="ECO:0000256" key="1">
    <source>
        <dbReference type="SAM" id="MobiDB-lite"/>
    </source>
</evidence>
<feature type="region of interest" description="Disordered" evidence="1">
    <location>
        <begin position="41"/>
        <end position="104"/>
    </location>
</feature>
<dbReference type="AlphaFoldDB" id="A0A2T0U4M6"/>
<name>A0A2T0U4M6_9SPHI</name>